<keyword evidence="3" id="KW-1003">Cell membrane</keyword>
<dbReference type="GO" id="GO:0055085">
    <property type="term" value="P:transmembrane transport"/>
    <property type="evidence" value="ECO:0007669"/>
    <property type="project" value="InterPro"/>
</dbReference>
<evidence type="ECO:0000256" key="4">
    <source>
        <dbReference type="ARBA" id="ARBA00022692"/>
    </source>
</evidence>
<dbReference type="PANTHER" id="PTHR30151:SF0">
    <property type="entry name" value="ABC TRANSPORTER PERMEASE PROTEIN MJ0413-RELATED"/>
    <property type="match status" value="1"/>
</dbReference>
<dbReference type="SUPFAM" id="SSF161098">
    <property type="entry name" value="MetI-like"/>
    <property type="match status" value="1"/>
</dbReference>
<keyword evidence="10" id="KW-1185">Reference proteome</keyword>
<gene>
    <name evidence="9" type="ORF">skT53_11300</name>
</gene>
<sequence length="264" mass="29873">MDVSNTWHSVGRYTLPVGLFILWEALYLLVKEPAMASPWQSIVALVNNAGEWLTDIGITLTALLVSFAICAVMGTIFGFFVGLSSFWTQTIHPILLALYSIPKVTLYPVFLLVFGLTVEGRIAFSVFHGIFPICIICMEATRMIPKTYLKLATAYQMSFVQKVRYIIIPAILPQLVVGLRMGFSLCFLGLILSEMFASYKGLGYRLTHYMALNQTSAILALFLIVIFLAFFFTFIFLLWQERMERKIGKTERMIEADSRGQDRS</sequence>
<comment type="subcellular location">
    <subcellularLocation>
        <location evidence="1 7">Cell membrane</location>
        <topology evidence="1 7">Multi-pass membrane protein</topology>
    </subcellularLocation>
</comment>
<evidence type="ECO:0000256" key="3">
    <source>
        <dbReference type="ARBA" id="ARBA00022475"/>
    </source>
</evidence>
<evidence type="ECO:0000313" key="9">
    <source>
        <dbReference type="EMBL" id="BCJ86145.1"/>
    </source>
</evidence>
<name>A0A7I8D7V3_9BACL</name>
<dbReference type="EMBL" id="AP023366">
    <property type="protein sequence ID" value="BCJ86145.1"/>
    <property type="molecule type" value="Genomic_DNA"/>
</dbReference>
<dbReference type="GO" id="GO:0005886">
    <property type="term" value="C:plasma membrane"/>
    <property type="evidence" value="ECO:0007669"/>
    <property type="project" value="UniProtKB-SubCell"/>
</dbReference>
<dbReference type="Gene3D" id="1.10.3720.10">
    <property type="entry name" value="MetI-like"/>
    <property type="match status" value="1"/>
</dbReference>
<keyword evidence="2 7" id="KW-0813">Transport</keyword>
<feature type="transmembrane region" description="Helical" evidence="7">
    <location>
        <begin position="94"/>
        <end position="116"/>
    </location>
</feature>
<dbReference type="AlphaFoldDB" id="A0A7I8D7V3"/>
<feature type="domain" description="ABC transmembrane type-1" evidence="8">
    <location>
        <begin position="56"/>
        <end position="236"/>
    </location>
</feature>
<reference evidence="9 10" key="1">
    <citation type="submission" date="2020-08" db="EMBL/GenBank/DDBJ databases">
        <title>Complete Genome Sequence of Effusibacillus dendaii Strain skT53, Isolated from Farmland soil.</title>
        <authorList>
            <person name="Konishi T."/>
            <person name="Kawasaki H."/>
        </authorList>
    </citation>
    <scope>NUCLEOTIDE SEQUENCE [LARGE SCALE GENOMIC DNA]</scope>
    <source>
        <strain evidence="10">skT53</strain>
    </source>
</reference>
<feature type="transmembrane region" description="Helical" evidence="7">
    <location>
        <begin position="12"/>
        <end position="30"/>
    </location>
</feature>
<dbReference type="Proteomes" id="UP000593802">
    <property type="component" value="Chromosome"/>
</dbReference>
<organism evidence="9 10">
    <name type="scientific">Effusibacillus dendaii</name>
    <dbReference type="NCBI Taxonomy" id="2743772"/>
    <lineage>
        <taxon>Bacteria</taxon>
        <taxon>Bacillati</taxon>
        <taxon>Bacillota</taxon>
        <taxon>Bacilli</taxon>
        <taxon>Bacillales</taxon>
        <taxon>Alicyclobacillaceae</taxon>
        <taxon>Effusibacillus</taxon>
    </lineage>
</organism>
<feature type="transmembrane region" description="Helical" evidence="7">
    <location>
        <begin position="122"/>
        <end position="144"/>
    </location>
</feature>
<comment type="similarity">
    <text evidence="7">Belongs to the binding-protein-dependent transport system permease family.</text>
</comment>
<evidence type="ECO:0000256" key="2">
    <source>
        <dbReference type="ARBA" id="ARBA00022448"/>
    </source>
</evidence>
<feature type="transmembrane region" description="Helical" evidence="7">
    <location>
        <begin position="56"/>
        <end position="82"/>
    </location>
</feature>
<evidence type="ECO:0000313" key="10">
    <source>
        <dbReference type="Proteomes" id="UP000593802"/>
    </source>
</evidence>
<evidence type="ECO:0000256" key="6">
    <source>
        <dbReference type="ARBA" id="ARBA00023136"/>
    </source>
</evidence>
<evidence type="ECO:0000256" key="1">
    <source>
        <dbReference type="ARBA" id="ARBA00004651"/>
    </source>
</evidence>
<accession>A0A7I8D7V3</accession>
<keyword evidence="6 7" id="KW-0472">Membrane</keyword>
<evidence type="ECO:0000256" key="7">
    <source>
        <dbReference type="RuleBase" id="RU363032"/>
    </source>
</evidence>
<keyword evidence="5 7" id="KW-1133">Transmembrane helix</keyword>
<evidence type="ECO:0000259" key="8">
    <source>
        <dbReference type="PROSITE" id="PS50928"/>
    </source>
</evidence>
<dbReference type="InterPro" id="IPR035906">
    <property type="entry name" value="MetI-like_sf"/>
</dbReference>
<protein>
    <recommendedName>
        <fullName evidence="8">ABC transmembrane type-1 domain-containing protein</fullName>
    </recommendedName>
</protein>
<proteinExistence type="inferred from homology"/>
<feature type="transmembrane region" description="Helical" evidence="7">
    <location>
        <begin position="217"/>
        <end position="239"/>
    </location>
</feature>
<dbReference type="Pfam" id="PF00528">
    <property type="entry name" value="BPD_transp_1"/>
    <property type="match status" value="1"/>
</dbReference>
<evidence type="ECO:0000256" key="5">
    <source>
        <dbReference type="ARBA" id="ARBA00022989"/>
    </source>
</evidence>
<dbReference type="PANTHER" id="PTHR30151">
    <property type="entry name" value="ALKANE SULFONATE ABC TRANSPORTER-RELATED, MEMBRANE SUBUNIT"/>
    <property type="match status" value="1"/>
</dbReference>
<dbReference type="KEGG" id="eff:skT53_11300"/>
<dbReference type="CDD" id="cd06261">
    <property type="entry name" value="TM_PBP2"/>
    <property type="match status" value="1"/>
</dbReference>
<dbReference type="PROSITE" id="PS50928">
    <property type="entry name" value="ABC_TM1"/>
    <property type="match status" value="1"/>
</dbReference>
<dbReference type="InterPro" id="IPR000515">
    <property type="entry name" value="MetI-like"/>
</dbReference>
<feature type="transmembrane region" description="Helical" evidence="7">
    <location>
        <begin position="165"/>
        <end position="197"/>
    </location>
</feature>
<keyword evidence="4 7" id="KW-0812">Transmembrane</keyword>